<evidence type="ECO:0000313" key="1">
    <source>
        <dbReference type="EMBL" id="VVC74847.1"/>
    </source>
</evidence>
<dbReference type="KEGG" id="asip:AQUSIP_01210"/>
<gene>
    <name evidence="1" type="ORF">AQUSIP_01210</name>
</gene>
<sequence length="107" mass="12329">MNLKLVNTQNNSDHSTHDTDLINKLKQLTPIAYDHVRNIFAKEMGIRPATLDSIVKQEKAVRQEGEKSPFPEVMPWHEPVNPENLLSDISNTIKRFICMRVFEIKSS</sequence>
<evidence type="ECO:0000313" key="2">
    <source>
        <dbReference type="Proteomes" id="UP000324194"/>
    </source>
</evidence>
<reference evidence="1 2" key="1">
    <citation type="submission" date="2019-08" db="EMBL/GenBank/DDBJ databases">
        <authorList>
            <person name="Guy L."/>
        </authorList>
    </citation>
    <scope>NUCLEOTIDE SEQUENCE [LARGE SCALE GENOMIC DNA]</scope>
    <source>
        <strain evidence="1 2">SGT-108</strain>
    </source>
</reference>
<dbReference type="EMBL" id="LR699119">
    <property type="protein sequence ID" value="VVC74847.1"/>
    <property type="molecule type" value="Genomic_DNA"/>
</dbReference>
<name>A0A5E4PEK0_9COXI</name>
<dbReference type="OrthoDB" id="5959484at2"/>
<dbReference type="AlphaFoldDB" id="A0A5E4PEK0"/>
<dbReference type="Proteomes" id="UP000324194">
    <property type="component" value="Chromosome 1"/>
</dbReference>
<keyword evidence="2" id="KW-1185">Reference proteome</keyword>
<protein>
    <submittedName>
        <fullName evidence="1">Uncharacterized protein</fullName>
    </submittedName>
</protein>
<proteinExistence type="predicted"/>
<dbReference type="RefSeq" id="WP_148337620.1">
    <property type="nucleotide sequence ID" value="NZ_LR699119.1"/>
</dbReference>
<organism evidence="1 2">
    <name type="scientific">Aquicella siphonis</name>
    <dbReference type="NCBI Taxonomy" id="254247"/>
    <lineage>
        <taxon>Bacteria</taxon>
        <taxon>Pseudomonadati</taxon>
        <taxon>Pseudomonadota</taxon>
        <taxon>Gammaproteobacteria</taxon>
        <taxon>Legionellales</taxon>
        <taxon>Coxiellaceae</taxon>
        <taxon>Aquicella</taxon>
    </lineage>
</organism>
<accession>A0A5E4PEK0</accession>